<sequence>MLTSDTRTILPLALCAGTILAVAVLTLTRFSITHCRATSICSQPTTDRPPSKCFCVAFTFSNRELASLMWAALQS</sequence>
<protein>
    <submittedName>
        <fullName evidence="1">Putative secreted protein</fullName>
    </submittedName>
</protein>
<dbReference type="EMBL" id="GGFL01008737">
    <property type="protein sequence ID" value="MBW72915.1"/>
    <property type="molecule type" value="Transcribed_RNA"/>
</dbReference>
<accession>A0A2M4D5T4</accession>
<organism evidence="1">
    <name type="scientific">Anopheles darlingi</name>
    <name type="common">Mosquito</name>
    <dbReference type="NCBI Taxonomy" id="43151"/>
    <lineage>
        <taxon>Eukaryota</taxon>
        <taxon>Metazoa</taxon>
        <taxon>Ecdysozoa</taxon>
        <taxon>Arthropoda</taxon>
        <taxon>Hexapoda</taxon>
        <taxon>Insecta</taxon>
        <taxon>Pterygota</taxon>
        <taxon>Neoptera</taxon>
        <taxon>Endopterygota</taxon>
        <taxon>Diptera</taxon>
        <taxon>Nematocera</taxon>
        <taxon>Culicoidea</taxon>
        <taxon>Culicidae</taxon>
        <taxon>Anophelinae</taxon>
        <taxon>Anopheles</taxon>
    </lineage>
</organism>
<evidence type="ECO:0000313" key="1">
    <source>
        <dbReference type="EMBL" id="MBW72915.1"/>
    </source>
</evidence>
<reference evidence="1" key="1">
    <citation type="submission" date="2018-01" db="EMBL/GenBank/DDBJ databases">
        <title>An insight into the sialome of Amazonian anophelines.</title>
        <authorList>
            <person name="Ribeiro J.M."/>
            <person name="Scarpassa V."/>
            <person name="Calvo E."/>
        </authorList>
    </citation>
    <scope>NUCLEOTIDE SEQUENCE</scope>
</reference>
<dbReference type="AlphaFoldDB" id="A0A2M4D5T4"/>
<proteinExistence type="predicted"/>
<name>A0A2M4D5T4_ANODA</name>